<evidence type="ECO:0000256" key="1">
    <source>
        <dbReference type="SAM" id="MobiDB-lite"/>
    </source>
</evidence>
<name>A0ABR3Q7V1_9TREE</name>
<evidence type="ECO:0000313" key="2">
    <source>
        <dbReference type="EMBL" id="KAL1410743.1"/>
    </source>
</evidence>
<proteinExistence type="predicted"/>
<evidence type="ECO:0000313" key="3">
    <source>
        <dbReference type="Proteomes" id="UP001565368"/>
    </source>
</evidence>
<sequence length="222" mass="24955">MGASTSKSDFELGYSHNEFHDDVYAHMQTSLVNRRNRFISKFKYTKYGFTSISLEFTTDPNYNYKNPWNTPGGRRWLLKQIEDFAEDVVLAEVFYRLPAVGETYYSLHRRAISAPTQKYTVNADPARVERALLRDTFEIRAHMVMSRDPAVTEAAAKEAERRVKLGEHYKVAWSLPMRSMHVQGVKSQAEGGRLGSVGESGDAAEAEGVHASASGGDTVLRP</sequence>
<accession>A0ABR3Q7V1</accession>
<comment type="caution">
    <text evidence="2">The sequence shown here is derived from an EMBL/GenBank/DDBJ whole genome shotgun (WGS) entry which is preliminary data.</text>
</comment>
<feature type="region of interest" description="Disordered" evidence="1">
    <location>
        <begin position="184"/>
        <end position="222"/>
    </location>
</feature>
<gene>
    <name evidence="2" type="ORF">Q8F55_001685</name>
</gene>
<dbReference type="RefSeq" id="XP_069210687.1">
    <property type="nucleotide sequence ID" value="XM_069350301.1"/>
</dbReference>
<reference evidence="2 3" key="1">
    <citation type="submission" date="2023-08" db="EMBL/GenBank/DDBJ databases">
        <title>Annotated Genome Sequence of Vanrija albida AlHP1.</title>
        <authorList>
            <person name="Herzog R."/>
        </authorList>
    </citation>
    <scope>NUCLEOTIDE SEQUENCE [LARGE SCALE GENOMIC DNA]</scope>
    <source>
        <strain evidence="2 3">AlHP1</strain>
    </source>
</reference>
<organism evidence="2 3">
    <name type="scientific">Vanrija albida</name>
    <dbReference type="NCBI Taxonomy" id="181172"/>
    <lineage>
        <taxon>Eukaryota</taxon>
        <taxon>Fungi</taxon>
        <taxon>Dikarya</taxon>
        <taxon>Basidiomycota</taxon>
        <taxon>Agaricomycotina</taxon>
        <taxon>Tremellomycetes</taxon>
        <taxon>Trichosporonales</taxon>
        <taxon>Trichosporonaceae</taxon>
        <taxon>Vanrija</taxon>
    </lineage>
</organism>
<keyword evidence="3" id="KW-1185">Reference proteome</keyword>
<dbReference type="Proteomes" id="UP001565368">
    <property type="component" value="Unassembled WGS sequence"/>
</dbReference>
<dbReference type="EMBL" id="JBBXJM010000002">
    <property type="protein sequence ID" value="KAL1410743.1"/>
    <property type="molecule type" value="Genomic_DNA"/>
</dbReference>
<dbReference type="GeneID" id="95982728"/>
<protein>
    <submittedName>
        <fullName evidence="2">Uncharacterized protein</fullName>
    </submittedName>
</protein>